<evidence type="ECO:0000313" key="2">
    <source>
        <dbReference type="Proteomes" id="UP001207468"/>
    </source>
</evidence>
<reference evidence="1" key="1">
    <citation type="submission" date="2021-03" db="EMBL/GenBank/DDBJ databases">
        <title>Evolutionary priming and transition to the ectomycorrhizal habit in an iconic lineage of mushroom-forming fungi: is preadaptation a requirement?</title>
        <authorList>
            <consortium name="DOE Joint Genome Institute"/>
            <person name="Looney B.P."/>
            <person name="Miyauchi S."/>
            <person name="Morin E."/>
            <person name="Drula E."/>
            <person name="Courty P.E."/>
            <person name="Chicoki N."/>
            <person name="Fauchery L."/>
            <person name="Kohler A."/>
            <person name="Kuo A."/>
            <person name="LaButti K."/>
            <person name="Pangilinan J."/>
            <person name="Lipzen A."/>
            <person name="Riley R."/>
            <person name="Andreopoulos W."/>
            <person name="He G."/>
            <person name="Johnson J."/>
            <person name="Barry K.W."/>
            <person name="Grigoriev I.V."/>
            <person name="Nagy L."/>
            <person name="Hibbett D."/>
            <person name="Henrissat B."/>
            <person name="Matheny P.B."/>
            <person name="Labbe J."/>
            <person name="Martin A.F."/>
        </authorList>
    </citation>
    <scope>NUCLEOTIDE SEQUENCE</scope>
    <source>
        <strain evidence="1">BPL698</strain>
    </source>
</reference>
<dbReference type="EMBL" id="JAGFNK010000058">
    <property type="protein sequence ID" value="KAI9509698.1"/>
    <property type="molecule type" value="Genomic_DNA"/>
</dbReference>
<comment type="caution">
    <text evidence="1">The sequence shown here is derived from an EMBL/GenBank/DDBJ whole genome shotgun (WGS) entry which is preliminary data.</text>
</comment>
<organism evidence="1 2">
    <name type="scientific">Russula earlei</name>
    <dbReference type="NCBI Taxonomy" id="71964"/>
    <lineage>
        <taxon>Eukaryota</taxon>
        <taxon>Fungi</taxon>
        <taxon>Dikarya</taxon>
        <taxon>Basidiomycota</taxon>
        <taxon>Agaricomycotina</taxon>
        <taxon>Agaricomycetes</taxon>
        <taxon>Russulales</taxon>
        <taxon>Russulaceae</taxon>
        <taxon>Russula</taxon>
    </lineage>
</organism>
<gene>
    <name evidence="1" type="ORF">F5148DRAFT_1185877</name>
</gene>
<feature type="non-terminal residue" evidence="1">
    <location>
        <position position="182"/>
    </location>
</feature>
<protein>
    <submittedName>
        <fullName evidence="1">Uncharacterized protein</fullName>
    </submittedName>
</protein>
<sequence>MAGQAAIGVMVSLVQLVSAAISLRLRSAQSGRTPEEVSAFVCFAFATCLLCISLVAHSWLVRTPAYEILISPIEQRMRTDKLEERQALLSSSYVARATKPKQETASARIIRVARANVIYELAVACVFIVTLVCPFLVGFRKFTLIHRLHIIVRLPAHYNSHHARQPVASPTSLQRHPRPSFL</sequence>
<keyword evidence="2" id="KW-1185">Reference proteome</keyword>
<proteinExistence type="predicted"/>
<dbReference type="Proteomes" id="UP001207468">
    <property type="component" value="Unassembled WGS sequence"/>
</dbReference>
<accession>A0ACC0UDJ2</accession>
<name>A0ACC0UDJ2_9AGAM</name>
<evidence type="ECO:0000313" key="1">
    <source>
        <dbReference type="EMBL" id="KAI9509698.1"/>
    </source>
</evidence>